<keyword evidence="1" id="KW-0238">DNA-binding</keyword>
<dbReference type="PANTHER" id="PTHR46558">
    <property type="entry name" value="TRACRIPTIONAL REGULATORY PROTEIN-RELATED-RELATED"/>
    <property type="match status" value="1"/>
</dbReference>
<dbReference type="InterPro" id="IPR001387">
    <property type="entry name" value="Cro/C1-type_HTH"/>
</dbReference>
<dbReference type="InterPro" id="IPR010982">
    <property type="entry name" value="Lambda_DNA-bd_dom_sf"/>
</dbReference>
<dbReference type="EMBL" id="VUMT01000013">
    <property type="protein sequence ID" value="MSS64067.1"/>
    <property type="molecule type" value="Genomic_DNA"/>
</dbReference>
<feature type="domain" description="HTH cro/C1-type" evidence="2">
    <location>
        <begin position="12"/>
        <end position="66"/>
    </location>
</feature>
<evidence type="ECO:0000313" key="4">
    <source>
        <dbReference type="Proteomes" id="UP000482209"/>
    </source>
</evidence>
<name>A0A6L5XZR0_9FIRM</name>
<proteinExistence type="predicted"/>
<dbReference type="Pfam" id="PF01381">
    <property type="entry name" value="HTH_3"/>
    <property type="match status" value="1"/>
</dbReference>
<evidence type="ECO:0000313" key="3">
    <source>
        <dbReference type="EMBL" id="MSS64067.1"/>
    </source>
</evidence>
<dbReference type="PROSITE" id="PS50943">
    <property type="entry name" value="HTH_CROC1"/>
    <property type="match status" value="1"/>
</dbReference>
<dbReference type="AlphaFoldDB" id="A0A6L5XZR0"/>
<sequence length="108" mass="12480">MAIDYHIIGQRIKEKRHGLKKTQEDLAEFLSVSVGYVSQIERGITKVNLDTLSKISIFLECDIADLLHSTSYQSNDYLNQEFSELILKLNDSNRKLAYEILYILLKSQ</sequence>
<organism evidence="3 4">
    <name type="scientific">Velocimicrobium porci</name>
    <dbReference type="NCBI Taxonomy" id="2606634"/>
    <lineage>
        <taxon>Bacteria</taxon>
        <taxon>Bacillati</taxon>
        <taxon>Bacillota</taxon>
        <taxon>Clostridia</taxon>
        <taxon>Lachnospirales</taxon>
        <taxon>Lachnospiraceae</taxon>
        <taxon>Velocimicrobium</taxon>
    </lineage>
</organism>
<dbReference type="RefSeq" id="WP_154519472.1">
    <property type="nucleotide sequence ID" value="NZ_VUMT01000013.1"/>
</dbReference>
<evidence type="ECO:0000256" key="1">
    <source>
        <dbReference type="ARBA" id="ARBA00023125"/>
    </source>
</evidence>
<comment type="caution">
    <text evidence="3">The sequence shown here is derived from an EMBL/GenBank/DDBJ whole genome shotgun (WGS) entry which is preliminary data.</text>
</comment>
<protein>
    <submittedName>
        <fullName evidence="3">Helix-turn-helix transcriptional regulator</fullName>
    </submittedName>
</protein>
<evidence type="ECO:0000259" key="2">
    <source>
        <dbReference type="PROSITE" id="PS50943"/>
    </source>
</evidence>
<dbReference type="PANTHER" id="PTHR46558:SF11">
    <property type="entry name" value="HTH-TYPE TRANSCRIPTIONAL REGULATOR XRE"/>
    <property type="match status" value="1"/>
</dbReference>
<keyword evidence="4" id="KW-1185">Reference proteome</keyword>
<dbReference type="SMART" id="SM00530">
    <property type="entry name" value="HTH_XRE"/>
    <property type="match status" value="1"/>
</dbReference>
<gene>
    <name evidence="3" type="ORF">FYJ58_09300</name>
</gene>
<accession>A0A6L5XZR0</accession>
<dbReference type="CDD" id="cd00093">
    <property type="entry name" value="HTH_XRE"/>
    <property type="match status" value="1"/>
</dbReference>
<dbReference type="SUPFAM" id="SSF47413">
    <property type="entry name" value="lambda repressor-like DNA-binding domains"/>
    <property type="match status" value="1"/>
</dbReference>
<dbReference type="Gene3D" id="1.10.260.40">
    <property type="entry name" value="lambda repressor-like DNA-binding domains"/>
    <property type="match status" value="1"/>
</dbReference>
<reference evidence="3 4" key="1">
    <citation type="submission" date="2019-08" db="EMBL/GenBank/DDBJ databases">
        <title>In-depth cultivation of the pig gut microbiome towards novel bacterial diversity and tailored functional studies.</title>
        <authorList>
            <person name="Wylensek D."/>
            <person name="Hitch T.C.A."/>
            <person name="Clavel T."/>
        </authorList>
    </citation>
    <scope>NUCLEOTIDE SEQUENCE [LARGE SCALE GENOMIC DNA]</scope>
    <source>
        <strain evidence="3 4">WCA-693-APC-MOT-I</strain>
    </source>
</reference>
<dbReference type="GO" id="GO:0003677">
    <property type="term" value="F:DNA binding"/>
    <property type="evidence" value="ECO:0007669"/>
    <property type="project" value="UniProtKB-KW"/>
</dbReference>
<dbReference type="Proteomes" id="UP000482209">
    <property type="component" value="Unassembled WGS sequence"/>
</dbReference>